<evidence type="ECO:0000313" key="2">
    <source>
        <dbReference type="Proteomes" id="UP000183810"/>
    </source>
</evidence>
<organism evidence="1 2">
    <name type="scientific">Nocardia mangyaensis</name>
    <dbReference type="NCBI Taxonomy" id="2213200"/>
    <lineage>
        <taxon>Bacteria</taxon>
        <taxon>Bacillati</taxon>
        <taxon>Actinomycetota</taxon>
        <taxon>Actinomycetes</taxon>
        <taxon>Mycobacteriales</taxon>
        <taxon>Nocardiaceae</taxon>
        <taxon>Nocardia</taxon>
    </lineage>
</organism>
<reference evidence="1" key="1">
    <citation type="submission" date="2016-11" db="EMBL/GenBank/DDBJ databases">
        <authorList>
            <person name="Jaros S."/>
            <person name="Januszkiewicz K."/>
            <person name="Wedrychowicz H."/>
        </authorList>
    </citation>
    <scope>NUCLEOTIDE SEQUENCE [LARGE SCALE GENOMIC DNA]</scope>
    <source>
        <strain evidence="1">Y48</strain>
    </source>
</reference>
<dbReference type="RefSeq" id="WP_071928102.1">
    <property type="nucleotide sequence ID" value="NZ_CP018082.1"/>
</dbReference>
<dbReference type="AlphaFoldDB" id="A0A1J0VSA3"/>
<sequence>MRWEQAESLLAVAQSADLVRMRRGAIDDPCFYETLAFVPQCSEHQLDLAVSGAPMRREPIGSTRTTSAPCPGQPFDWWFPDLSDARADSAWTRREAGDVAGVSAHARRWLTARRS</sequence>
<keyword evidence="2" id="KW-1185">Reference proteome</keyword>
<protein>
    <submittedName>
        <fullName evidence="1">Uncharacterized protein</fullName>
    </submittedName>
</protein>
<dbReference type="KEGG" id="nsl:BOX37_14260"/>
<accession>A0A1J0VSA3</accession>
<dbReference type="Proteomes" id="UP000183810">
    <property type="component" value="Chromosome"/>
</dbReference>
<proteinExistence type="predicted"/>
<gene>
    <name evidence="1" type="ORF">BOX37_14260</name>
</gene>
<name>A0A1J0VSA3_9NOCA</name>
<evidence type="ECO:0000313" key="1">
    <source>
        <dbReference type="EMBL" id="APE34917.1"/>
    </source>
</evidence>
<dbReference type="EMBL" id="CP018082">
    <property type="protein sequence ID" value="APE34917.1"/>
    <property type="molecule type" value="Genomic_DNA"/>
</dbReference>